<feature type="transmembrane region" description="Helical" evidence="1">
    <location>
        <begin position="270"/>
        <end position="289"/>
    </location>
</feature>
<comment type="caution">
    <text evidence="2">The sequence shown here is derived from an EMBL/GenBank/DDBJ whole genome shotgun (WGS) entry which is preliminary data.</text>
</comment>
<reference evidence="2" key="1">
    <citation type="journal article" date="2023" name="Mol. Phylogenet. Evol.">
        <title>Genome-scale phylogeny and comparative genomics of the fungal order Sordariales.</title>
        <authorList>
            <person name="Hensen N."/>
            <person name="Bonometti L."/>
            <person name="Westerberg I."/>
            <person name="Brannstrom I.O."/>
            <person name="Guillou S."/>
            <person name="Cros-Aarteil S."/>
            <person name="Calhoun S."/>
            <person name="Haridas S."/>
            <person name="Kuo A."/>
            <person name="Mondo S."/>
            <person name="Pangilinan J."/>
            <person name="Riley R."/>
            <person name="LaButti K."/>
            <person name="Andreopoulos B."/>
            <person name="Lipzen A."/>
            <person name="Chen C."/>
            <person name="Yan M."/>
            <person name="Daum C."/>
            <person name="Ng V."/>
            <person name="Clum A."/>
            <person name="Steindorff A."/>
            <person name="Ohm R.A."/>
            <person name="Martin F."/>
            <person name="Silar P."/>
            <person name="Natvig D.O."/>
            <person name="Lalanne C."/>
            <person name="Gautier V."/>
            <person name="Ament-Velasquez S.L."/>
            <person name="Kruys A."/>
            <person name="Hutchinson M.I."/>
            <person name="Powell A.J."/>
            <person name="Barry K."/>
            <person name="Miller A.N."/>
            <person name="Grigoriev I.V."/>
            <person name="Debuchy R."/>
            <person name="Gladieux P."/>
            <person name="Hiltunen Thoren M."/>
            <person name="Johannesson H."/>
        </authorList>
    </citation>
    <scope>NUCLEOTIDE SEQUENCE</scope>
    <source>
        <strain evidence="2">CBS 626.80</strain>
    </source>
</reference>
<feature type="transmembrane region" description="Helical" evidence="1">
    <location>
        <begin position="301"/>
        <end position="329"/>
    </location>
</feature>
<evidence type="ECO:0000256" key="1">
    <source>
        <dbReference type="SAM" id="Phobius"/>
    </source>
</evidence>
<dbReference type="EMBL" id="MU859271">
    <property type="protein sequence ID" value="KAK3948308.1"/>
    <property type="molecule type" value="Genomic_DNA"/>
</dbReference>
<protein>
    <submittedName>
        <fullName evidence="2">Uncharacterized protein</fullName>
    </submittedName>
</protein>
<keyword evidence="1" id="KW-1133">Transmembrane helix</keyword>
<keyword evidence="1" id="KW-0472">Membrane</keyword>
<feature type="transmembrane region" description="Helical" evidence="1">
    <location>
        <begin position="238"/>
        <end position="258"/>
    </location>
</feature>
<proteinExistence type="predicted"/>
<dbReference type="Proteomes" id="UP001303222">
    <property type="component" value="Unassembled WGS sequence"/>
</dbReference>
<reference evidence="2" key="2">
    <citation type="submission" date="2023-06" db="EMBL/GenBank/DDBJ databases">
        <authorList>
            <consortium name="Lawrence Berkeley National Laboratory"/>
            <person name="Mondo S.J."/>
            <person name="Hensen N."/>
            <person name="Bonometti L."/>
            <person name="Westerberg I."/>
            <person name="Brannstrom I.O."/>
            <person name="Guillou S."/>
            <person name="Cros-Aarteil S."/>
            <person name="Calhoun S."/>
            <person name="Haridas S."/>
            <person name="Kuo A."/>
            <person name="Pangilinan J."/>
            <person name="Riley R."/>
            <person name="Labutti K."/>
            <person name="Andreopoulos B."/>
            <person name="Lipzen A."/>
            <person name="Chen C."/>
            <person name="Yanf M."/>
            <person name="Daum C."/>
            <person name="Ng V."/>
            <person name="Clum A."/>
            <person name="Steindorff A."/>
            <person name="Ohm R."/>
            <person name="Martin F."/>
            <person name="Silar P."/>
            <person name="Natvig D."/>
            <person name="Lalanne C."/>
            <person name="Gautier V."/>
            <person name="Ament-Velasquez S.L."/>
            <person name="Kruys A."/>
            <person name="Hutchinson M.I."/>
            <person name="Powell A.J."/>
            <person name="Barry K."/>
            <person name="Miller A.N."/>
            <person name="Grigoriev I.V."/>
            <person name="Debuchy R."/>
            <person name="Gladieux P."/>
            <person name="Thoren M.H."/>
            <person name="Johannesson H."/>
        </authorList>
    </citation>
    <scope>NUCLEOTIDE SEQUENCE</scope>
    <source>
        <strain evidence="2">CBS 626.80</strain>
    </source>
</reference>
<accession>A0AAN6NQF6</accession>
<dbReference type="PANTHER" id="PTHR35043">
    <property type="entry name" value="TRANSCRIPTION FACTOR DOMAIN-CONTAINING PROTEIN"/>
    <property type="match status" value="1"/>
</dbReference>
<organism evidence="2 3">
    <name type="scientific">Pseudoneurospora amorphoporcata</name>
    <dbReference type="NCBI Taxonomy" id="241081"/>
    <lineage>
        <taxon>Eukaryota</taxon>
        <taxon>Fungi</taxon>
        <taxon>Dikarya</taxon>
        <taxon>Ascomycota</taxon>
        <taxon>Pezizomycotina</taxon>
        <taxon>Sordariomycetes</taxon>
        <taxon>Sordariomycetidae</taxon>
        <taxon>Sordariales</taxon>
        <taxon>Sordariaceae</taxon>
        <taxon>Pseudoneurospora</taxon>
    </lineage>
</organism>
<dbReference type="PANTHER" id="PTHR35043:SF7">
    <property type="entry name" value="TRANSCRIPTION FACTOR DOMAIN-CONTAINING PROTEIN"/>
    <property type="match status" value="1"/>
</dbReference>
<gene>
    <name evidence="2" type="ORF">QBC32DRAFT_222290</name>
</gene>
<evidence type="ECO:0000313" key="2">
    <source>
        <dbReference type="EMBL" id="KAK3948308.1"/>
    </source>
</evidence>
<dbReference type="AlphaFoldDB" id="A0AAN6NQF6"/>
<sequence length="349" mass="39125">MTGFMPGPHCGRGTIDIIWNCLSTTLLAIWVSLHLPVDSPYTPTVFQALKGIFAPEPAAAVSIYNLLEASRLKQILITSGVMGFETFSLRQAFIIQLQGVYVEDKDGVKELLTRHQLEEFALNGQLEFKDLPTNDQIADRSKTDRLLKSISVIQTLWFLANIIYRLCTGLQISLLEDFTAAYAVCGLVQLVASFRCPQDVCQGFVIHLRPESDSPPQAHPRRRKTNPLLRKETLGYPLLFWVVFASCSAVFVAIHLAAWNYPFPSVTEQWLWRSCSLAMLPLLVLFYLCDHFLRKDGHLTAAGAIGLNFSLGLYIIARLILISLVFAAFRKAPVGIYKDATWTDLIPHI</sequence>
<evidence type="ECO:0000313" key="3">
    <source>
        <dbReference type="Proteomes" id="UP001303222"/>
    </source>
</evidence>
<keyword evidence="3" id="KW-1185">Reference proteome</keyword>
<name>A0AAN6NQF6_9PEZI</name>
<keyword evidence="1" id="KW-0812">Transmembrane</keyword>